<accession>A0A6J5MWD0</accession>
<name>A0A6J5MWD0_9CAUD</name>
<evidence type="ECO:0000313" key="1">
    <source>
        <dbReference type="EMBL" id="CAB4149240.1"/>
    </source>
</evidence>
<organism evidence="1">
    <name type="scientific">uncultured Caudovirales phage</name>
    <dbReference type="NCBI Taxonomy" id="2100421"/>
    <lineage>
        <taxon>Viruses</taxon>
        <taxon>Duplodnaviria</taxon>
        <taxon>Heunggongvirae</taxon>
        <taxon>Uroviricota</taxon>
        <taxon>Caudoviricetes</taxon>
        <taxon>Peduoviridae</taxon>
        <taxon>Maltschvirus</taxon>
        <taxon>Maltschvirus maltsch</taxon>
    </lineage>
</organism>
<gene>
    <name evidence="1" type="ORF">UFOVP538_16</name>
</gene>
<protein>
    <submittedName>
        <fullName evidence="1">Uncharacterized protein</fullName>
    </submittedName>
</protein>
<sequence length="73" mass="8531">MARKKVIDLDTYSQLDAWAISLHEMYRALRRAGFAVDMCLAIIADRDAYPDWILPSIPDRVDRLPYEDDEDED</sequence>
<dbReference type="EMBL" id="LR796514">
    <property type="protein sequence ID" value="CAB4149240.1"/>
    <property type="molecule type" value="Genomic_DNA"/>
</dbReference>
<proteinExistence type="predicted"/>
<reference evidence="1" key="1">
    <citation type="submission" date="2020-04" db="EMBL/GenBank/DDBJ databases">
        <authorList>
            <person name="Chiriac C."/>
            <person name="Salcher M."/>
            <person name="Ghai R."/>
            <person name="Kavagutti S V."/>
        </authorList>
    </citation>
    <scope>NUCLEOTIDE SEQUENCE</scope>
</reference>